<proteinExistence type="predicted"/>
<accession>A0A1M7SEZ4</accession>
<name>A0A1M7SEZ4_9BACT</name>
<sequence length="147" mass="16532">MQSRQNKKAHENMLEFYRFKAVYDLFAQGFFDEAKAALASLQQAYISLCDENIVLKQQVNELGDILHLSQNLVLDGTVCWVIADKIKQGPYCCACFSEEGILSRLVETKDGWQCPHCGELLDKDDVKVNNFLNNNGTTGFSSSSILK</sequence>
<dbReference type="EMBL" id="FRDI01000003">
    <property type="protein sequence ID" value="SHN57046.1"/>
    <property type="molecule type" value="Genomic_DNA"/>
</dbReference>
<dbReference type="RefSeq" id="WP_072696548.1">
    <property type="nucleotide sequence ID" value="NZ_FRDI01000003.1"/>
</dbReference>
<keyword evidence="2" id="KW-1185">Reference proteome</keyword>
<protein>
    <submittedName>
        <fullName evidence="1">Uncharacterized protein</fullName>
    </submittedName>
</protein>
<dbReference type="AlphaFoldDB" id="A0A1M7SEZ4"/>
<organism evidence="1 2">
    <name type="scientific">Desulfovibrio litoralis DSM 11393</name>
    <dbReference type="NCBI Taxonomy" id="1121455"/>
    <lineage>
        <taxon>Bacteria</taxon>
        <taxon>Pseudomonadati</taxon>
        <taxon>Thermodesulfobacteriota</taxon>
        <taxon>Desulfovibrionia</taxon>
        <taxon>Desulfovibrionales</taxon>
        <taxon>Desulfovibrionaceae</taxon>
        <taxon>Desulfovibrio</taxon>
    </lineage>
</organism>
<evidence type="ECO:0000313" key="1">
    <source>
        <dbReference type="EMBL" id="SHN57046.1"/>
    </source>
</evidence>
<evidence type="ECO:0000313" key="2">
    <source>
        <dbReference type="Proteomes" id="UP000186469"/>
    </source>
</evidence>
<dbReference type="Proteomes" id="UP000186469">
    <property type="component" value="Unassembled WGS sequence"/>
</dbReference>
<reference evidence="1 2" key="1">
    <citation type="submission" date="2016-12" db="EMBL/GenBank/DDBJ databases">
        <authorList>
            <person name="Song W.-J."/>
            <person name="Kurnit D.M."/>
        </authorList>
    </citation>
    <scope>NUCLEOTIDE SEQUENCE [LARGE SCALE GENOMIC DNA]</scope>
    <source>
        <strain evidence="1 2">DSM 11393</strain>
    </source>
</reference>
<dbReference type="STRING" id="1121455.SAMN02745728_00864"/>
<dbReference type="OrthoDB" id="5461017at2"/>
<gene>
    <name evidence="1" type="ORF">SAMN02745728_00864</name>
</gene>